<protein>
    <recommendedName>
        <fullName evidence="5">Pectin acetylesterase</fullName>
        <ecNumber evidence="5">3.1.1.-</ecNumber>
    </recommendedName>
</protein>
<organism evidence="6 7">
    <name type="scientific">Ensete ventricosum</name>
    <name type="common">Abyssinian banana</name>
    <name type="synonym">Musa ensete</name>
    <dbReference type="NCBI Taxonomy" id="4639"/>
    <lineage>
        <taxon>Eukaryota</taxon>
        <taxon>Viridiplantae</taxon>
        <taxon>Streptophyta</taxon>
        <taxon>Embryophyta</taxon>
        <taxon>Tracheophyta</taxon>
        <taxon>Spermatophyta</taxon>
        <taxon>Magnoliopsida</taxon>
        <taxon>Liliopsida</taxon>
        <taxon>Zingiberales</taxon>
        <taxon>Musaceae</taxon>
        <taxon>Ensete</taxon>
    </lineage>
</organism>
<gene>
    <name evidence="6" type="ORF">B296_00004054</name>
</gene>
<keyword evidence="5" id="KW-0732">Signal</keyword>
<evidence type="ECO:0000256" key="1">
    <source>
        <dbReference type="ARBA" id="ARBA00003534"/>
    </source>
</evidence>
<keyword evidence="5" id="KW-0378">Hydrolase</keyword>
<comment type="function">
    <text evidence="1 5">Hydrolyzes acetyl esters in homogalacturonan regions of pectin. In type I primary cell wall, galacturonic acid residues of pectin can be acetylated at the O-2 and O-3 positions. Decreasing the degree of acetylation of pectin gels in vitro alters their physical properties.</text>
</comment>
<name>A0A427A774_ENSVE</name>
<keyword evidence="5" id="KW-0961">Cell wall biogenesis/degradation</keyword>
<dbReference type="InterPro" id="IPR004963">
    <property type="entry name" value="PAE/NOTUM"/>
</dbReference>
<evidence type="ECO:0000313" key="7">
    <source>
        <dbReference type="Proteomes" id="UP000287651"/>
    </source>
</evidence>
<dbReference type="PANTHER" id="PTHR21562">
    <property type="entry name" value="NOTUM-RELATED"/>
    <property type="match status" value="1"/>
</dbReference>
<proteinExistence type="inferred from homology"/>
<keyword evidence="5" id="KW-0964">Secreted</keyword>
<dbReference type="GO" id="GO:0071555">
    <property type="term" value="P:cell wall organization"/>
    <property type="evidence" value="ECO:0007669"/>
    <property type="project" value="UniProtKB-KW"/>
</dbReference>
<comment type="subcellular location">
    <subcellularLocation>
        <location evidence="2 5">Secreted</location>
        <location evidence="2 5">Cell wall</location>
    </subcellularLocation>
</comment>
<keyword evidence="4 5" id="KW-0134">Cell wall</keyword>
<feature type="chain" id="PRO_5018818477" description="Pectin acetylesterase" evidence="5">
    <location>
        <begin position="23"/>
        <end position="190"/>
    </location>
</feature>
<evidence type="ECO:0000256" key="5">
    <source>
        <dbReference type="RuleBase" id="RU363114"/>
    </source>
</evidence>
<dbReference type="EMBL" id="AMZH03003511">
    <property type="protein sequence ID" value="RRT72097.1"/>
    <property type="molecule type" value="Genomic_DNA"/>
</dbReference>
<feature type="signal peptide" evidence="5">
    <location>
        <begin position="1"/>
        <end position="22"/>
    </location>
</feature>
<evidence type="ECO:0000256" key="4">
    <source>
        <dbReference type="ARBA" id="ARBA00022512"/>
    </source>
</evidence>
<comment type="caution">
    <text evidence="6">The sequence shown here is derived from an EMBL/GenBank/DDBJ whole genome shotgun (WGS) entry which is preliminary data.</text>
</comment>
<dbReference type="GO" id="GO:0016787">
    <property type="term" value="F:hydrolase activity"/>
    <property type="evidence" value="ECO:0007669"/>
    <property type="project" value="UniProtKB-KW"/>
</dbReference>
<dbReference type="EC" id="3.1.1.-" evidence="5"/>
<accession>A0A427A774</accession>
<comment type="similarity">
    <text evidence="3 5">Belongs to the pectinacetylesterase family.</text>
</comment>
<reference evidence="6 7" key="1">
    <citation type="journal article" date="2014" name="Agronomy (Basel)">
        <title>A Draft Genome Sequence for Ensete ventricosum, the Drought-Tolerant Tree Against Hunger.</title>
        <authorList>
            <person name="Harrison J."/>
            <person name="Moore K.A."/>
            <person name="Paszkiewicz K."/>
            <person name="Jones T."/>
            <person name="Grant M."/>
            <person name="Ambacheew D."/>
            <person name="Muzemil S."/>
            <person name="Studholme D.J."/>
        </authorList>
    </citation>
    <scope>NUCLEOTIDE SEQUENCE [LARGE SCALE GENOMIC DNA]</scope>
</reference>
<dbReference type="PANTHER" id="PTHR21562:SF69">
    <property type="entry name" value="PECTIN ACETYLESTERASE 9"/>
    <property type="match status" value="1"/>
</dbReference>
<dbReference type="Proteomes" id="UP000287651">
    <property type="component" value="Unassembled WGS sequence"/>
</dbReference>
<dbReference type="AlphaFoldDB" id="A0A427A774"/>
<evidence type="ECO:0000256" key="3">
    <source>
        <dbReference type="ARBA" id="ARBA00005784"/>
    </source>
</evidence>
<sequence>MMSALWVVVMMIGVTPWGSTHCLEVKQEKRLLVAMTLVPDAVCLDGSPPAYHLHGGLGSGARNWLLQFEVELEVFSGILSNDSTTNPGLQPFPSSLPSSKHAAAVVSDITFRSSDRNLFFSSSFGRLLRLEPSEASLLRWRLLWWRLGVPQQRCSAGGLATFLHCDDLTRFVPETATVKCISDAGFFLDV</sequence>
<evidence type="ECO:0000313" key="6">
    <source>
        <dbReference type="EMBL" id="RRT72097.1"/>
    </source>
</evidence>
<dbReference type="Pfam" id="PF03283">
    <property type="entry name" value="PAE"/>
    <property type="match status" value="2"/>
</dbReference>
<evidence type="ECO:0000256" key="2">
    <source>
        <dbReference type="ARBA" id="ARBA00004191"/>
    </source>
</evidence>